<dbReference type="PROSITE" id="PS00284">
    <property type="entry name" value="SERPIN"/>
    <property type="match status" value="1"/>
</dbReference>
<reference evidence="7" key="1">
    <citation type="journal article" date="2023" name="Insect Mol. Biol.">
        <title>Genome sequencing provides insights into the evolution of gene families encoding plant cell wall-degrading enzymes in longhorned beetles.</title>
        <authorList>
            <person name="Shin N.R."/>
            <person name="Okamura Y."/>
            <person name="Kirsch R."/>
            <person name="Pauchet Y."/>
        </authorList>
    </citation>
    <scope>NUCLEOTIDE SEQUENCE</scope>
    <source>
        <strain evidence="7">AMC_N1</strain>
    </source>
</reference>
<dbReference type="PANTHER" id="PTHR11461:SF211">
    <property type="entry name" value="GH10112P-RELATED"/>
    <property type="match status" value="1"/>
</dbReference>
<keyword evidence="5" id="KW-0732">Signal</keyword>
<organism evidence="7 8">
    <name type="scientific">Aromia moschata</name>
    <dbReference type="NCBI Taxonomy" id="1265417"/>
    <lineage>
        <taxon>Eukaryota</taxon>
        <taxon>Metazoa</taxon>
        <taxon>Ecdysozoa</taxon>
        <taxon>Arthropoda</taxon>
        <taxon>Hexapoda</taxon>
        <taxon>Insecta</taxon>
        <taxon>Pterygota</taxon>
        <taxon>Neoptera</taxon>
        <taxon>Endopterygota</taxon>
        <taxon>Coleoptera</taxon>
        <taxon>Polyphaga</taxon>
        <taxon>Cucujiformia</taxon>
        <taxon>Chrysomeloidea</taxon>
        <taxon>Cerambycidae</taxon>
        <taxon>Cerambycinae</taxon>
        <taxon>Callichromatini</taxon>
        <taxon>Aromia</taxon>
    </lineage>
</organism>
<comment type="similarity">
    <text evidence="1 4">Belongs to the serpin family.</text>
</comment>
<keyword evidence="3" id="KW-0722">Serine protease inhibitor</keyword>
<evidence type="ECO:0000313" key="8">
    <source>
        <dbReference type="Proteomes" id="UP001162162"/>
    </source>
</evidence>
<gene>
    <name evidence="7" type="ORF">NQ318_012370</name>
</gene>
<dbReference type="CDD" id="cd19955">
    <property type="entry name" value="serpin48-like_insects"/>
    <property type="match status" value="1"/>
</dbReference>
<keyword evidence="2" id="KW-0646">Protease inhibitor</keyword>
<dbReference type="InterPro" id="IPR042185">
    <property type="entry name" value="Serpin_sf_2"/>
</dbReference>
<dbReference type="InterPro" id="IPR036186">
    <property type="entry name" value="Serpin_sf"/>
</dbReference>
<evidence type="ECO:0000256" key="4">
    <source>
        <dbReference type="RuleBase" id="RU000411"/>
    </source>
</evidence>
<dbReference type="GO" id="GO:0004867">
    <property type="term" value="F:serine-type endopeptidase inhibitor activity"/>
    <property type="evidence" value="ECO:0007669"/>
    <property type="project" value="UniProtKB-KW"/>
</dbReference>
<dbReference type="InterPro" id="IPR042178">
    <property type="entry name" value="Serpin_sf_1"/>
</dbReference>
<dbReference type="InterPro" id="IPR023795">
    <property type="entry name" value="Serpin_CS"/>
</dbReference>
<evidence type="ECO:0000256" key="2">
    <source>
        <dbReference type="ARBA" id="ARBA00022690"/>
    </source>
</evidence>
<feature type="signal peptide" evidence="5">
    <location>
        <begin position="1"/>
        <end position="16"/>
    </location>
</feature>
<evidence type="ECO:0000259" key="6">
    <source>
        <dbReference type="SMART" id="SM00093"/>
    </source>
</evidence>
<dbReference type="PANTHER" id="PTHR11461">
    <property type="entry name" value="SERINE PROTEASE INHIBITOR, SERPIN"/>
    <property type="match status" value="1"/>
</dbReference>
<keyword evidence="8" id="KW-1185">Reference proteome</keyword>
<evidence type="ECO:0000256" key="1">
    <source>
        <dbReference type="ARBA" id="ARBA00009500"/>
    </source>
</evidence>
<dbReference type="Gene3D" id="2.30.39.10">
    <property type="entry name" value="Alpha-1-antitrypsin, domain 1"/>
    <property type="match status" value="2"/>
</dbReference>
<accession>A0AAV8Y4T4</accession>
<dbReference type="Proteomes" id="UP001162162">
    <property type="component" value="Unassembled WGS sequence"/>
</dbReference>
<dbReference type="AlphaFoldDB" id="A0AAV8Y4T4"/>
<sequence length="396" mass="43887">MRSAVIFLALACGVLSGPVEDEATQEFVTGNHKFTAAIYKEIIKKEKGNIIVSPLSAETVLALTNEGARGETSREFVTGLSLPSSNEKIQKAFKTFLPKLKRSEDDLKLLSANKIYVGKDVKLVDSFRDIATTIYDSGVDNVNFAENVQAAQTINGWVEDNTNDKIKNLIAPDSISDDTKMVLVNALYFSGKWVSRFEDYETTKKKFYKSKADTVDVDTMHQVEYLNYYENPALKAKFLELPYQGADITMVIVLPDEIEGLGALEQNIEQVLEPQPFTKERVDVDLPKFTIETEIKFVPILKSLGIQRIFSDSADLSGLSSTHKDLYVSDVIQKAFINVTETGTEAAAATAVGIALLSAPILGSGGYIFRADHPFIYYIRENRSGGLLFVGRYNQN</sequence>
<dbReference type="GO" id="GO:0005615">
    <property type="term" value="C:extracellular space"/>
    <property type="evidence" value="ECO:0007669"/>
    <property type="project" value="InterPro"/>
</dbReference>
<comment type="caution">
    <text evidence="7">The sequence shown here is derived from an EMBL/GenBank/DDBJ whole genome shotgun (WGS) entry which is preliminary data.</text>
</comment>
<dbReference type="Gene3D" id="3.30.497.10">
    <property type="entry name" value="Antithrombin, subunit I, domain 2"/>
    <property type="match status" value="1"/>
</dbReference>
<dbReference type="InterPro" id="IPR000215">
    <property type="entry name" value="Serpin_fam"/>
</dbReference>
<proteinExistence type="inferred from homology"/>
<dbReference type="SUPFAM" id="SSF56574">
    <property type="entry name" value="Serpins"/>
    <property type="match status" value="1"/>
</dbReference>
<name>A0AAV8Y4T4_9CUCU</name>
<dbReference type="InterPro" id="IPR023796">
    <property type="entry name" value="Serpin_dom"/>
</dbReference>
<dbReference type="EMBL" id="JAPWTK010000211">
    <property type="protein sequence ID" value="KAJ8945652.1"/>
    <property type="molecule type" value="Genomic_DNA"/>
</dbReference>
<feature type="chain" id="PRO_5044023948" description="Serpin domain-containing protein" evidence="5">
    <location>
        <begin position="17"/>
        <end position="396"/>
    </location>
</feature>
<evidence type="ECO:0000256" key="3">
    <source>
        <dbReference type="ARBA" id="ARBA00022900"/>
    </source>
</evidence>
<feature type="domain" description="Serpin" evidence="6">
    <location>
        <begin position="36"/>
        <end position="396"/>
    </location>
</feature>
<dbReference type="SMART" id="SM00093">
    <property type="entry name" value="SERPIN"/>
    <property type="match status" value="1"/>
</dbReference>
<evidence type="ECO:0000313" key="7">
    <source>
        <dbReference type="EMBL" id="KAJ8945652.1"/>
    </source>
</evidence>
<dbReference type="Pfam" id="PF00079">
    <property type="entry name" value="Serpin"/>
    <property type="match status" value="1"/>
</dbReference>
<protein>
    <recommendedName>
        <fullName evidence="6">Serpin domain-containing protein</fullName>
    </recommendedName>
</protein>
<evidence type="ECO:0000256" key="5">
    <source>
        <dbReference type="SAM" id="SignalP"/>
    </source>
</evidence>